<keyword evidence="2" id="KW-0238">DNA-binding</keyword>
<evidence type="ECO:0000259" key="5">
    <source>
        <dbReference type="PROSITE" id="PS51063"/>
    </source>
</evidence>
<dbReference type="PANTHER" id="PTHR24567:SF74">
    <property type="entry name" value="HTH-TYPE TRANSCRIPTIONAL REGULATOR ARCR"/>
    <property type="match status" value="1"/>
</dbReference>
<dbReference type="SMART" id="SM00100">
    <property type="entry name" value="cNMP"/>
    <property type="match status" value="1"/>
</dbReference>
<name>A0A3N1L355_9PROT</name>
<accession>A0A3N1L355</accession>
<dbReference type="Pfam" id="PF00027">
    <property type="entry name" value="cNMP_binding"/>
    <property type="match status" value="1"/>
</dbReference>
<feature type="domain" description="HTH crp-type" evidence="5">
    <location>
        <begin position="156"/>
        <end position="227"/>
    </location>
</feature>
<proteinExistence type="predicted"/>
<gene>
    <name evidence="6" type="ORF">EDC65_4494</name>
</gene>
<dbReference type="AlphaFoldDB" id="A0A3N1L355"/>
<evidence type="ECO:0000256" key="3">
    <source>
        <dbReference type="ARBA" id="ARBA00023163"/>
    </source>
</evidence>
<keyword evidence="3" id="KW-0804">Transcription</keyword>
<dbReference type="GO" id="GO:0003700">
    <property type="term" value="F:DNA-binding transcription factor activity"/>
    <property type="evidence" value="ECO:0007669"/>
    <property type="project" value="TreeGrafter"/>
</dbReference>
<organism evidence="6 7">
    <name type="scientific">Stella humosa</name>
    <dbReference type="NCBI Taxonomy" id="94"/>
    <lineage>
        <taxon>Bacteria</taxon>
        <taxon>Pseudomonadati</taxon>
        <taxon>Pseudomonadota</taxon>
        <taxon>Alphaproteobacteria</taxon>
        <taxon>Rhodospirillales</taxon>
        <taxon>Stellaceae</taxon>
        <taxon>Stella</taxon>
    </lineage>
</organism>
<dbReference type="PROSITE" id="PS51063">
    <property type="entry name" value="HTH_CRP_2"/>
    <property type="match status" value="1"/>
</dbReference>
<reference evidence="6 7" key="1">
    <citation type="submission" date="2018-11" db="EMBL/GenBank/DDBJ databases">
        <title>Genomic Encyclopedia of Type Strains, Phase IV (KMG-IV): sequencing the most valuable type-strain genomes for metagenomic binning, comparative biology and taxonomic classification.</title>
        <authorList>
            <person name="Goeker M."/>
        </authorList>
    </citation>
    <scope>NUCLEOTIDE SEQUENCE [LARGE SCALE GENOMIC DNA]</scope>
    <source>
        <strain evidence="6 7">DSM 5900</strain>
    </source>
</reference>
<dbReference type="Gene3D" id="1.10.10.10">
    <property type="entry name" value="Winged helix-like DNA-binding domain superfamily/Winged helix DNA-binding domain"/>
    <property type="match status" value="1"/>
</dbReference>
<keyword evidence="1" id="KW-0805">Transcription regulation</keyword>
<dbReference type="PROSITE" id="PS50042">
    <property type="entry name" value="CNMP_BINDING_3"/>
    <property type="match status" value="1"/>
</dbReference>
<dbReference type="GO" id="GO:0003677">
    <property type="term" value="F:DNA binding"/>
    <property type="evidence" value="ECO:0007669"/>
    <property type="project" value="UniProtKB-KW"/>
</dbReference>
<dbReference type="InterPro" id="IPR036390">
    <property type="entry name" value="WH_DNA-bd_sf"/>
</dbReference>
<dbReference type="CDD" id="cd00038">
    <property type="entry name" value="CAP_ED"/>
    <property type="match status" value="1"/>
</dbReference>
<dbReference type="InterPro" id="IPR050397">
    <property type="entry name" value="Env_Response_Regulators"/>
</dbReference>
<dbReference type="EMBL" id="RJKX01000016">
    <property type="protein sequence ID" value="ROP83845.1"/>
    <property type="molecule type" value="Genomic_DNA"/>
</dbReference>
<dbReference type="SUPFAM" id="SSF46785">
    <property type="entry name" value="Winged helix' DNA-binding domain"/>
    <property type="match status" value="1"/>
</dbReference>
<evidence type="ECO:0000256" key="2">
    <source>
        <dbReference type="ARBA" id="ARBA00023125"/>
    </source>
</evidence>
<dbReference type="SUPFAM" id="SSF51206">
    <property type="entry name" value="cAMP-binding domain-like"/>
    <property type="match status" value="1"/>
</dbReference>
<dbReference type="Pfam" id="PF13545">
    <property type="entry name" value="HTH_Crp_2"/>
    <property type="match status" value="1"/>
</dbReference>
<evidence type="ECO:0000259" key="4">
    <source>
        <dbReference type="PROSITE" id="PS50042"/>
    </source>
</evidence>
<dbReference type="Proteomes" id="UP000278222">
    <property type="component" value="Unassembled WGS sequence"/>
</dbReference>
<dbReference type="InterPro" id="IPR018490">
    <property type="entry name" value="cNMP-bd_dom_sf"/>
</dbReference>
<keyword evidence="7" id="KW-1185">Reference proteome</keyword>
<comment type="caution">
    <text evidence="6">The sequence shown here is derived from an EMBL/GenBank/DDBJ whole genome shotgun (WGS) entry which is preliminary data.</text>
</comment>
<sequence length="240" mass="26046">MMGAEPMTAASSFPQSLDGIDILAKLSVDDRAAIARRCHWRRFGAQDQIIDRDGGSRDVLFVTSGRVRIVNFSSNGREVSLDDVPAGGFFGELAAIDGAARSANVVALEDTIIASLVPSAFLALLREHPELALAIMRRLAGIIRQANARIMDLSTVGAQSRVCGELLRLAREDGDDEDWRISPVPRHSDVASRASTTRETVARVLGELTRHAVVKREADALLIADPERLAALVEHYHMAD</sequence>
<dbReference type="PANTHER" id="PTHR24567">
    <property type="entry name" value="CRP FAMILY TRANSCRIPTIONAL REGULATORY PROTEIN"/>
    <property type="match status" value="1"/>
</dbReference>
<protein>
    <submittedName>
        <fullName evidence="6">CRP-like cAMP-binding protein</fullName>
    </submittedName>
</protein>
<evidence type="ECO:0000313" key="6">
    <source>
        <dbReference type="EMBL" id="ROP83845.1"/>
    </source>
</evidence>
<dbReference type="GO" id="GO:0005829">
    <property type="term" value="C:cytosol"/>
    <property type="evidence" value="ECO:0007669"/>
    <property type="project" value="TreeGrafter"/>
</dbReference>
<dbReference type="Gene3D" id="2.60.120.10">
    <property type="entry name" value="Jelly Rolls"/>
    <property type="match status" value="1"/>
</dbReference>
<dbReference type="InterPro" id="IPR012318">
    <property type="entry name" value="HTH_CRP"/>
</dbReference>
<dbReference type="SMART" id="SM00419">
    <property type="entry name" value="HTH_CRP"/>
    <property type="match status" value="1"/>
</dbReference>
<dbReference type="InterPro" id="IPR000595">
    <property type="entry name" value="cNMP-bd_dom"/>
</dbReference>
<feature type="domain" description="Cyclic nucleotide-binding" evidence="4">
    <location>
        <begin position="22"/>
        <end position="125"/>
    </location>
</feature>
<evidence type="ECO:0000256" key="1">
    <source>
        <dbReference type="ARBA" id="ARBA00023015"/>
    </source>
</evidence>
<dbReference type="InterPro" id="IPR036388">
    <property type="entry name" value="WH-like_DNA-bd_sf"/>
</dbReference>
<dbReference type="InterPro" id="IPR014710">
    <property type="entry name" value="RmlC-like_jellyroll"/>
</dbReference>
<evidence type="ECO:0000313" key="7">
    <source>
        <dbReference type="Proteomes" id="UP000278222"/>
    </source>
</evidence>